<organism evidence="1 2">
    <name type="scientific">Arctium lappa</name>
    <name type="common">Greater burdock</name>
    <name type="synonym">Lappa major</name>
    <dbReference type="NCBI Taxonomy" id="4217"/>
    <lineage>
        <taxon>Eukaryota</taxon>
        <taxon>Viridiplantae</taxon>
        <taxon>Streptophyta</taxon>
        <taxon>Embryophyta</taxon>
        <taxon>Tracheophyta</taxon>
        <taxon>Spermatophyta</taxon>
        <taxon>Magnoliopsida</taxon>
        <taxon>eudicotyledons</taxon>
        <taxon>Gunneridae</taxon>
        <taxon>Pentapetalae</taxon>
        <taxon>asterids</taxon>
        <taxon>campanulids</taxon>
        <taxon>Asterales</taxon>
        <taxon>Asteraceae</taxon>
        <taxon>Carduoideae</taxon>
        <taxon>Cardueae</taxon>
        <taxon>Arctiinae</taxon>
        <taxon>Arctium</taxon>
    </lineage>
</organism>
<protein>
    <submittedName>
        <fullName evidence="1">Uncharacterized protein</fullName>
    </submittedName>
</protein>
<dbReference type="Proteomes" id="UP001055879">
    <property type="component" value="Linkage Group LG01"/>
</dbReference>
<proteinExistence type="predicted"/>
<reference evidence="1 2" key="2">
    <citation type="journal article" date="2022" name="Mol. Ecol. Resour.">
        <title>The genomes of chicory, endive, great burdock and yacon provide insights into Asteraceae paleo-polyploidization history and plant inulin production.</title>
        <authorList>
            <person name="Fan W."/>
            <person name="Wang S."/>
            <person name="Wang H."/>
            <person name="Wang A."/>
            <person name="Jiang F."/>
            <person name="Liu H."/>
            <person name="Zhao H."/>
            <person name="Xu D."/>
            <person name="Zhang Y."/>
        </authorList>
    </citation>
    <scope>NUCLEOTIDE SEQUENCE [LARGE SCALE GENOMIC DNA]</scope>
    <source>
        <strain evidence="2">cv. Niubang</strain>
    </source>
</reference>
<reference evidence="2" key="1">
    <citation type="journal article" date="2022" name="Mol. Ecol. Resour.">
        <title>The genomes of chicory, endive, great burdock and yacon provide insights into Asteraceae palaeo-polyploidization history and plant inulin production.</title>
        <authorList>
            <person name="Fan W."/>
            <person name="Wang S."/>
            <person name="Wang H."/>
            <person name="Wang A."/>
            <person name="Jiang F."/>
            <person name="Liu H."/>
            <person name="Zhao H."/>
            <person name="Xu D."/>
            <person name="Zhang Y."/>
        </authorList>
    </citation>
    <scope>NUCLEOTIDE SEQUENCE [LARGE SCALE GENOMIC DNA]</scope>
    <source>
        <strain evidence="2">cv. Niubang</strain>
    </source>
</reference>
<keyword evidence="2" id="KW-1185">Reference proteome</keyword>
<sequence>MAGMLPGVETARRRRLRSSSVMGSGFGSIRSRLSQDTHFTDTSSFLQRDQFDEDDKLGGRAKEAKERLNGRLRGHLKSEIRRQNSQERVVGVWRRSNTTTCMLMENLQMEVFGLKKSGSKWFSWGRMGSSWKSSNQDECAICLDRFKASEMVTHLPCAHRFHSDCVLPWLETNTQCPCCRTKILGCN</sequence>
<evidence type="ECO:0000313" key="2">
    <source>
        <dbReference type="Proteomes" id="UP001055879"/>
    </source>
</evidence>
<evidence type="ECO:0000313" key="1">
    <source>
        <dbReference type="EMBL" id="KAI3771783.1"/>
    </source>
</evidence>
<gene>
    <name evidence="1" type="ORF">L6452_02951</name>
</gene>
<accession>A0ACB9FLV9</accession>
<dbReference type="EMBL" id="CM042047">
    <property type="protein sequence ID" value="KAI3771783.1"/>
    <property type="molecule type" value="Genomic_DNA"/>
</dbReference>
<comment type="caution">
    <text evidence="1">The sequence shown here is derived from an EMBL/GenBank/DDBJ whole genome shotgun (WGS) entry which is preliminary data.</text>
</comment>
<name>A0ACB9FLV9_ARCLA</name>